<dbReference type="PANTHER" id="PTHR21012:SF0">
    <property type="entry name" value="ASPARTATE 1-DECARBOXYLASE"/>
    <property type="match status" value="1"/>
</dbReference>
<keyword evidence="3 9" id="KW-0210">Decarboxylase</keyword>
<protein>
    <recommendedName>
        <fullName evidence="9">Aspartate 1-decarboxylase</fullName>
        <ecNumber evidence="9">4.1.1.11</ecNumber>
    </recommendedName>
    <alternativeName>
        <fullName evidence="9">Aspartate alpha-decarboxylase</fullName>
    </alternativeName>
    <component>
        <recommendedName>
            <fullName evidence="9">Aspartate 1-decarboxylase beta chain</fullName>
        </recommendedName>
    </component>
    <component>
        <recommendedName>
            <fullName evidence="9">Aspartate 1-decarboxylase alpha chain</fullName>
        </recommendedName>
    </component>
</protein>
<evidence type="ECO:0000313" key="15">
    <source>
        <dbReference type="Proteomes" id="UP000317155"/>
    </source>
</evidence>
<evidence type="ECO:0000256" key="2">
    <source>
        <dbReference type="ARBA" id="ARBA00022655"/>
    </source>
</evidence>
<dbReference type="AlphaFoldDB" id="A0A550JH41"/>
<dbReference type="InterPro" id="IPR003190">
    <property type="entry name" value="Asp_decarbox"/>
</dbReference>
<dbReference type="SUPFAM" id="SSF50692">
    <property type="entry name" value="ADC-like"/>
    <property type="match status" value="1"/>
</dbReference>
<feature type="chain" id="PRO_5023496776" description="Aspartate 1-decarboxylase alpha chain" evidence="9 13">
    <location>
        <begin position="27"/>
        <end position="135"/>
    </location>
</feature>
<keyword evidence="15" id="KW-1185">Reference proteome</keyword>
<dbReference type="Pfam" id="PF02261">
    <property type="entry name" value="Asp_decarbox"/>
    <property type="match status" value="1"/>
</dbReference>
<comment type="pathway">
    <text evidence="9">Cofactor biosynthesis; (R)-pantothenate biosynthesis; beta-alanine from L-aspartate: step 1/1.</text>
</comment>
<feature type="modified residue" description="Pyruvic acid (Ser)" evidence="9 12">
    <location>
        <position position="27"/>
    </location>
</feature>
<comment type="subcellular location">
    <subcellularLocation>
        <location evidence="9">Cytoplasm</location>
    </subcellularLocation>
</comment>
<name>A0A550JH41_9BACT</name>
<keyword evidence="2 9" id="KW-0566">Pantothenate biosynthesis</keyword>
<keyword evidence="7 9" id="KW-0704">Schiff base</keyword>
<evidence type="ECO:0000256" key="8">
    <source>
        <dbReference type="ARBA" id="ARBA00023317"/>
    </source>
</evidence>
<dbReference type="EC" id="4.1.1.11" evidence="9"/>
<evidence type="ECO:0000256" key="4">
    <source>
        <dbReference type="ARBA" id="ARBA00022813"/>
    </source>
</evidence>
<feature type="binding site" evidence="9 11">
    <location>
        <begin position="75"/>
        <end position="77"/>
    </location>
    <ligand>
        <name>substrate</name>
    </ligand>
</feature>
<comment type="similarity">
    <text evidence="9">Belongs to the PanD family.</text>
</comment>
<dbReference type="PIRSF" id="PIRSF006246">
    <property type="entry name" value="Asp_decarbox"/>
    <property type="match status" value="1"/>
</dbReference>
<keyword evidence="6 9" id="KW-0456">Lyase</keyword>
<comment type="catalytic activity">
    <reaction evidence="9">
        <text>L-aspartate + H(+) = beta-alanine + CO2</text>
        <dbReference type="Rhea" id="RHEA:19497"/>
        <dbReference type="ChEBI" id="CHEBI:15378"/>
        <dbReference type="ChEBI" id="CHEBI:16526"/>
        <dbReference type="ChEBI" id="CHEBI:29991"/>
        <dbReference type="ChEBI" id="CHEBI:57966"/>
        <dbReference type="EC" id="4.1.1.11"/>
    </reaction>
</comment>
<dbReference type="UniPathway" id="UPA00028">
    <property type="reaction ID" value="UER00002"/>
</dbReference>
<evidence type="ECO:0000256" key="13">
    <source>
        <dbReference type="PIRSR" id="PIRSR006246-5"/>
    </source>
</evidence>
<gene>
    <name evidence="9" type="primary">panD</name>
    <name evidence="14" type="ORF">FL622_04875</name>
</gene>
<keyword evidence="5 9" id="KW-0865">Zymogen</keyword>
<feature type="active site" description="Schiff-base intermediate with substrate; via pyruvic acid" evidence="9 10">
    <location>
        <position position="27"/>
    </location>
</feature>
<evidence type="ECO:0000256" key="3">
    <source>
        <dbReference type="ARBA" id="ARBA00022793"/>
    </source>
</evidence>
<feature type="binding site" evidence="9 11">
    <location>
        <position position="59"/>
    </location>
    <ligand>
        <name>substrate</name>
    </ligand>
</feature>
<reference evidence="14 15" key="1">
    <citation type="submission" date="2019-07" db="EMBL/GenBank/DDBJ databases">
        <title>Insights of Desulfuromonas acetexigens electromicrobiology.</title>
        <authorList>
            <person name="Katuri K."/>
            <person name="Sapireddy V."/>
            <person name="Shaw D.R."/>
            <person name="Saikaly P."/>
        </authorList>
    </citation>
    <scope>NUCLEOTIDE SEQUENCE [LARGE SCALE GENOMIC DNA]</scope>
    <source>
        <strain evidence="14 15">2873</strain>
    </source>
</reference>
<dbReference type="NCBIfam" id="TIGR00223">
    <property type="entry name" value="panD"/>
    <property type="match status" value="1"/>
</dbReference>
<dbReference type="Proteomes" id="UP000317155">
    <property type="component" value="Unassembled WGS sequence"/>
</dbReference>
<dbReference type="PANTHER" id="PTHR21012">
    <property type="entry name" value="ASPARTATE 1-DECARBOXYLASE"/>
    <property type="match status" value="1"/>
</dbReference>
<comment type="subunit">
    <text evidence="9">Heterooctamer of four alpha and four beta subunits.</text>
</comment>
<organism evidence="14 15">
    <name type="scientific">Trichloromonas acetexigens</name>
    <dbReference type="NCBI Taxonomy" id="38815"/>
    <lineage>
        <taxon>Bacteria</taxon>
        <taxon>Pseudomonadati</taxon>
        <taxon>Thermodesulfobacteriota</taxon>
        <taxon>Desulfuromonadia</taxon>
        <taxon>Desulfuromonadales</taxon>
        <taxon>Trichloromonadaceae</taxon>
        <taxon>Trichloromonas</taxon>
    </lineage>
</organism>
<feature type="chain" id="PRO_5023496775" description="Aspartate 1-decarboxylase beta chain" evidence="9 13">
    <location>
        <begin position="1"/>
        <end position="26"/>
    </location>
</feature>
<sequence>MNKMRKMLKSKIHRATVTGADLHYEGSITIDPLLMKEADILDNEFVDIWNVNFGTRFATYAIAGQPGSGTICINGAAARLVAKGDLVIIASWKEMNDAEARAHKPKLVFVDEKNRRIDHDRDQECPGQGELQVAI</sequence>
<evidence type="ECO:0000256" key="10">
    <source>
        <dbReference type="PIRSR" id="PIRSR006246-1"/>
    </source>
</evidence>
<comment type="cofactor">
    <cofactor evidence="9 10">
        <name>pyruvate</name>
        <dbReference type="ChEBI" id="CHEBI:15361"/>
    </cofactor>
    <text evidence="9 10">Binds 1 pyruvoyl group covalently per subunit.</text>
</comment>
<dbReference type="InterPro" id="IPR009010">
    <property type="entry name" value="Asp_de-COase-like_dom_sf"/>
</dbReference>
<dbReference type="GO" id="GO:0006523">
    <property type="term" value="P:alanine biosynthetic process"/>
    <property type="evidence" value="ECO:0007669"/>
    <property type="project" value="InterPro"/>
</dbReference>
<evidence type="ECO:0000256" key="9">
    <source>
        <dbReference type="HAMAP-Rule" id="MF_00446"/>
    </source>
</evidence>
<evidence type="ECO:0000256" key="6">
    <source>
        <dbReference type="ARBA" id="ARBA00023239"/>
    </source>
</evidence>
<evidence type="ECO:0000256" key="1">
    <source>
        <dbReference type="ARBA" id="ARBA00022490"/>
    </source>
</evidence>
<comment type="function">
    <text evidence="9">Catalyzes the pyruvoyl-dependent decarboxylation of aspartate to produce beta-alanine.</text>
</comment>
<comment type="caution">
    <text evidence="14">The sequence shown here is derived from an EMBL/GenBank/DDBJ whole genome shotgun (WGS) entry which is preliminary data.</text>
</comment>
<keyword evidence="1 9" id="KW-0963">Cytoplasm</keyword>
<evidence type="ECO:0000256" key="12">
    <source>
        <dbReference type="PIRSR" id="PIRSR006246-3"/>
    </source>
</evidence>
<dbReference type="Gene3D" id="2.40.40.20">
    <property type="match status" value="1"/>
</dbReference>
<evidence type="ECO:0000256" key="11">
    <source>
        <dbReference type="PIRSR" id="PIRSR006246-2"/>
    </source>
</evidence>
<keyword evidence="4 9" id="KW-0068">Autocatalytic cleavage</keyword>
<dbReference type="CDD" id="cd06919">
    <property type="entry name" value="Asp_decarbox"/>
    <property type="match status" value="1"/>
</dbReference>
<feature type="active site" description="Proton donor" evidence="9 10">
    <location>
        <position position="60"/>
    </location>
</feature>
<dbReference type="GO" id="GO:0005829">
    <property type="term" value="C:cytosol"/>
    <property type="evidence" value="ECO:0007669"/>
    <property type="project" value="TreeGrafter"/>
</dbReference>
<evidence type="ECO:0000313" key="14">
    <source>
        <dbReference type="EMBL" id="TRO82525.1"/>
    </source>
</evidence>
<keyword evidence="8 9" id="KW-0670">Pyruvate</keyword>
<dbReference type="HAMAP" id="MF_00446">
    <property type="entry name" value="PanD"/>
    <property type="match status" value="1"/>
</dbReference>
<dbReference type="GO" id="GO:0004068">
    <property type="term" value="F:aspartate 1-decarboxylase activity"/>
    <property type="evidence" value="ECO:0007669"/>
    <property type="project" value="UniProtKB-UniRule"/>
</dbReference>
<comment type="PTM">
    <text evidence="9 12">Is synthesized initially as an inactive proenzyme, which is activated by self-cleavage at a specific serine bond to produce a beta-subunit with a hydroxyl group at its C-terminus and an alpha-subunit with a pyruvoyl group at its N-terminus.</text>
</comment>
<dbReference type="EMBL" id="VJVV01000003">
    <property type="protein sequence ID" value="TRO82525.1"/>
    <property type="molecule type" value="Genomic_DNA"/>
</dbReference>
<proteinExistence type="inferred from homology"/>
<evidence type="ECO:0000256" key="5">
    <source>
        <dbReference type="ARBA" id="ARBA00023145"/>
    </source>
</evidence>
<dbReference type="OrthoDB" id="9803983at2"/>
<accession>A0A550JH41</accession>
<evidence type="ECO:0000256" key="7">
    <source>
        <dbReference type="ARBA" id="ARBA00023270"/>
    </source>
</evidence>
<dbReference type="GO" id="GO:0015940">
    <property type="term" value="P:pantothenate biosynthetic process"/>
    <property type="evidence" value="ECO:0007669"/>
    <property type="project" value="UniProtKB-UniRule"/>
</dbReference>